<dbReference type="EMBL" id="CM037159">
    <property type="protein sequence ID" value="KAH7866657.1"/>
    <property type="molecule type" value="Genomic_DNA"/>
</dbReference>
<organism evidence="1 2">
    <name type="scientific">Vaccinium darrowii</name>
    <dbReference type="NCBI Taxonomy" id="229202"/>
    <lineage>
        <taxon>Eukaryota</taxon>
        <taxon>Viridiplantae</taxon>
        <taxon>Streptophyta</taxon>
        <taxon>Embryophyta</taxon>
        <taxon>Tracheophyta</taxon>
        <taxon>Spermatophyta</taxon>
        <taxon>Magnoliopsida</taxon>
        <taxon>eudicotyledons</taxon>
        <taxon>Gunneridae</taxon>
        <taxon>Pentapetalae</taxon>
        <taxon>asterids</taxon>
        <taxon>Ericales</taxon>
        <taxon>Ericaceae</taxon>
        <taxon>Vaccinioideae</taxon>
        <taxon>Vaccinieae</taxon>
        <taxon>Vaccinium</taxon>
    </lineage>
</organism>
<accession>A0ACB7ZKS0</accession>
<comment type="caution">
    <text evidence="1">The sequence shown here is derived from an EMBL/GenBank/DDBJ whole genome shotgun (WGS) entry which is preliminary data.</text>
</comment>
<gene>
    <name evidence="1" type="ORF">Vadar_023335</name>
</gene>
<reference evidence="1 2" key="1">
    <citation type="journal article" date="2021" name="Hortic Res">
        <title>High-quality reference genome and annotation aids understanding of berry development for evergreen blueberry (Vaccinium darrowii).</title>
        <authorList>
            <person name="Yu J."/>
            <person name="Hulse-Kemp A.M."/>
            <person name="Babiker E."/>
            <person name="Staton M."/>
        </authorList>
    </citation>
    <scope>NUCLEOTIDE SEQUENCE [LARGE SCALE GENOMIC DNA]</scope>
    <source>
        <strain evidence="2">cv. NJ 8807/NJ 8810</strain>
        <tissue evidence="1">Young leaf</tissue>
    </source>
</reference>
<proteinExistence type="predicted"/>
<sequence length="512" mass="55326">MAVSKLLLGFLVVTLSGFSVTSVSSEFSIREATVRDIRIAFEQNKLTSRKLVEFYLNEIRRLNPVLRSVIEVNPDALYLADKADRERKAKAPVSKSWLHGIPILLKDNIATKDKLNTTAGSYALLGSVVPRDAGVAAKLRKAGAIILGKASLSEWANFRSSNPSNGWCARGGQTVCPYVKSADPCGSSTGSAISVAANMAAVSLGTETDGSIICPSSFNSVVGFKPTVGLTSRGGVVPISPRQDTVGPICRTVSDAVYVLDAIVGYDRYDAVATRKASSYIPHGGYVQFLKADGLKGKRLGITKDPYFGFPNKSEISQLFEQSFHKLRQGGAILVDRLEIPNLEAVIPILEGDQQIALLAEFKLALNAYLKDLVTSPVRSLADVIAFNKKFSDLEKLHKYDQDTFLQAEKTNGIGQLEKKALRNLTRASKLGFENLMRKNKLDAWVTPLTSGAPVLAVGGYPAINVPAGYDDSGVPYGISFGGLRGSEPKLIEIAYSFEQATKFRKPPSFKP</sequence>
<keyword evidence="2" id="KW-1185">Reference proteome</keyword>
<name>A0ACB7ZKS0_9ERIC</name>
<protein>
    <submittedName>
        <fullName evidence="1">Uncharacterized protein</fullName>
    </submittedName>
</protein>
<evidence type="ECO:0000313" key="2">
    <source>
        <dbReference type="Proteomes" id="UP000828048"/>
    </source>
</evidence>
<dbReference type="Proteomes" id="UP000828048">
    <property type="component" value="Chromosome 9"/>
</dbReference>
<evidence type="ECO:0000313" key="1">
    <source>
        <dbReference type="EMBL" id="KAH7866657.1"/>
    </source>
</evidence>